<dbReference type="Gene3D" id="2.40.30.170">
    <property type="match status" value="1"/>
</dbReference>
<dbReference type="SUPFAM" id="SSF111369">
    <property type="entry name" value="HlyD-like secretion proteins"/>
    <property type="match status" value="1"/>
</dbReference>
<dbReference type="Gene3D" id="1.10.287.470">
    <property type="entry name" value="Helix hairpin bin"/>
    <property type="match status" value="1"/>
</dbReference>
<protein>
    <submittedName>
        <fullName evidence="3">Auxiliary transport protein, membrane fusion protein (MFP) family protein</fullName>
    </submittedName>
</protein>
<keyword evidence="2" id="KW-0812">Transmembrane</keyword>
<proteinExistence type="predicted"/>
<dbReference type="EMBL" id="ACEA01000012">
    <property type="protein sequence ID" value="EEG24770.1"/>
    <property type="molecule type" value="Genomic_DNA"/>
</dbReference>
<dbReference type="PANTHER" id="PTHR30438:SF2">
    <property type="entry name" value="MEMBRANE PROTEIN"/>
    <property type="match status" value="1"/>
</dbReference>
<keyword evidence="2" id="KW-0472">Membrane</keyword>
<keyword evidence="1" id="KW-0175">Coiled coil</keyword>
<organism evidence="3 4">
    <name type="scientific">Eikenella corrodens ATCC 23834</name>
    <dbReference type="NCBI Taxonomy" id="546274"/>
    <lineage>
        <taxon>Bacteria</taxon>
        <taxon>Pseudomonadati</taxon>
        <taxon>Pseudomonadota</taxon>
        <taxon>Betaproteobacteria</taxon>
        <taxon>Neisseriales</taxon>
        <taxon>Neisseriaceae</taxon>
        <taxon>Eikenella</taxon>
    </lineage>
</organism>
<comment type="caution">
    <text evidence="3">The sequence shown here is derived from an EMBL/GenBank/DDBJ whole genome shotgun (WGS) entry which is preliminary data.</text>
</comment>
<accession>C0DT65</accession>
<dbReference type="Gene3D" id="2.40.50.100">
    <property type="match status" value="1"/>
</dbReference>
<dbReference type="eggNOG" id="COG0845">
    <property type="taxonomic scope" value="Bacteria"/>
</dbReference>
<dbReference type="PANTHER" id="PTHR30438">
    <property type="entry name" value="36 KDA ANTIGEN-RELATED"/>
    <property type="match status" value="1"/>
</dbReference>
<dbReference type="Proteomes" id="UP000005837">
    <property type="component" value="Unassembled WGS sequence"/>
</dbReference>
<gene>
    <name evidence="3" type="ORF">EIKCOROL_00542</name>
</gene>
<evidence type="ECO:0000313" key="4">
    <source>
        <dbReference type="Proteomes" id="UP000005837"/>
    </source>
</evidence>
<feature type="transmembrane region" description="Helical" evidence="2">
    <location>
        <begin position="39"/>
        <end position="56"/>
    </location>
</feature>
<sequence length="358" mass="38896">MLNDTRNCFLMVCSSVLETYTQIILIAEVFLMKRLPKSLLFLLPLAALVGIGFFAFRQYAAPDPLAGIAHANGRLEFARMDVASLYAGRVEEITVSEGQFVEAGTVLARISSQTAEAQLSEAQAGKAQLEQTVRRAQAQIEAQRQQLRTAQMEADNARQLFRDNLISQTELNTRLAQRDAARAAVQAAEAARNEAQAGVGQARAKMAQVSSVIGDLSVRAPQAGRVEYRLAEPGNVLPAGGKVVSLLNLNDASISLFLPAPTVNQIPLGSEARIKMDGLDAVFPAKVTYIASEAQFTPKFVETAEERTKLMFRVKLQIPADVVAKYQGYLKGGMTATGFVRTDSKLAWPADLQTRLPQ</sequence>
<feature type="coiled-coil region" evidence="1">
    <location>
        <begin position="112"/>
        <end position="160"/>
    </location>
</feature>
<name>C0DT65_EIKCO</name>
<dbReference type="HOGENOM" id="CLU_018816_6_0_4"/>
<evidence type="ECO:0000313" key="3">
    <source>
        <dbReference type="EMBL" id="EEG24770.1"/>
    </source>
</evidence>
<evidence type="ECO:0000256" key="1">
    <source>
        <dbReference type="SAM" id="Coils"/>
    </source>
</evidence>
<evidence type="ECO:0000256" key="2">
    <source>
        <dbReference type="SAM" id="Phobius"/>
    </source>
</evidence>
<dbReference type="GO" id="GO:0005886">
    <property type="term" value="C:plasma membrane"/>
    <property type="evidence" value="ECO:0007669"/>
    <property type="project" value="TreeGrafter"/>
</dbReference>
<keyword evidence="2" id="KW-1133">Transmembrane helix</keyword>
<dbReference type="AlphaFoldDB" id="C0DT65"/>
<reference evidence="3 4" key="1">
    <citation type="submission" date="2009-01" db="EMBL/GenBank/DDBJ databases">
        <authorList>
            <person name="Fulton L."/>
            <person name="Clifton S."/>
            <person name="Chinwalla A.T."/>
            <person name="Mitreva M."/>
            <person name="Sodergren E."/>
            <person name="Weinstock G."/>
            <person name="Clifton S."/>
            <person name="Dooling D.J."/>
            <person name="Fulton B."/>
            <person name="Minx P."/>
            <person name="Pepin K.H."/>
            <person name="Johnson M."/>
            <person name="Bhonagiri V."/>
            <person name="Nash W.E."/>
            <person name="Mardis E.R."/>
            <person name="Wilson R.K."/>
        </authorList>
    </citation>
    <scope>NUCLEOTIDE SEQUENCE [LARGE SCALE GENOMIC DNA]</scope>
    <source>
        <strain evidence="3 4">ATCC 23834</strain>
    </source>
</reference>